<keyword evidence="9" id="KW-0812">Transmembrane</keyword>
<dbReference type="Gene3D" id="1.20.5.170">
    <property type="match status" value="1"/>
</dbReference>
<feature type="transmembrane region" description="Helical" evidence="9">
    <location>
        <begin position="352"/>
        <end position="373"/>
    </location>
</feature>
<dbReference type="PANTHER" id="PTHR47416">
    <property type="entry name" value="BASIC-LEUCINE ZIPPER TRANSCRIPTION FACTOR F-RELATED"/>
    <property type="match status" value="1"/>
</dbReference>
<dbReference type="SMART" id="SM00338">
    <property type="entry name" value="BRLZ"/>
    <property type="match status" value="1"/>
</dbReference>
<evidence type="ECO:0000256" key="1">
    <source>
        <dbReference type="ARBA" id="ARBA00004123"/>
    </source>
</evidence>
<dbReference type="InterPro" id="IPR046347">
    <property type="entry name" value="bZIP_sf"/>
</dbReference>
<proteinExistence type="inferred from homology"/>
<keyword evidence="9" id="KW-0472">Membrane</keyword>
<protein>
    <recommendedName>
        <fullName evidence="10">BZIP domain-containing protein</fullName>
    </recommendedName>
</protein>
<dbReference type="PROSITE" id="PS50217">
    <property type="entry name" value="BZIP"/>
    <property type="match status" value="1"/>
</dbReference>
<keyword evidence="3" id="KW-0805">Transcription regulation</keyword>
<evidence type="ECO:0000256" key="5">
    <source>
        <dbReference type="ARBA" id="ARBA00023163"/>
    </source>
</evidence>
<dbReference type="Proteomes" id="UP001295684">
    <property type="component" value="Unassembled WGS sequence"/>
</dbReference>
<feature type="transmembrane region" description="Helical" evidence="9">
    <location>
        <begin position="301"/>
        <end position="320"/>
    </location>
</feature>
<dbReference type="GO" id="GO:0005634">
    <property type="term" value="C:nucleus"/>
    <property type="evidence" value="ECO:0007669"/>
    <property type="project" value="UniProtKB-SubCell"/>
</dbReference>
<keyword evidence="6" id="KW-0539">Nucleus</keyword>
<comment type="subcellular location">
    <subcellularLocation>
        <location evidence="1">Nucleus</location>
    </subcellularLocation>
</comment>
<dbReference type="AlphaFoldDB" id="A0AAD1UIF8"/>
<keyword evidence="5" id="KW-0804">Transcription</keyword>
<evidence type="ECO:0000313" key="11">
    <source>
        <dbReference type="EMBL" id="CAI2368461.1"/>
    </source>
</evidence>
<comment type="caution">
    <text evidence="11">The sequence shown here is derived from an EMBL/GenBank/DDBJ whole genome shotgun (WGS) entry which is preliminary data.</text>
</comment>
<organism evidence="11 12">
    <name type="scientific">Euplotes crassus</name>
    <dbReference type="NCBI Taxonomy" id="5936"/>
    <lineage>
        <taxon>Eukaryota</taxon>
        <taxon>Sar</taxon>
        <taxon>Alveolata</taxon>
        <taxon>Ciliophora</taxon>
        <taxon>Intramacronucleata</taxon>
        <taxon>Spirotrichea</taxon>
        <taxon>Hypotrichia</taxon>
        <taxon>Euplotida</taxon>
        <taxon>Euplotidae</taxon>
        <taxon>Moneuplotes</taxon>
    </lineage>
</organism>
<dbReference type="EMBL" id="CAMPGE010009595">
    <property type="protein sequence ID" value="CAI2368461.1"/>
    <property type="molecule type" value="Genomic_DNA"/>
</dbReference>
<dbReference type="SUPFAM" id="SSF57959">
    <property type="entry name" value="Leucine zipper domain"/>
    <property type="match status" value="1"/>
</dbReference>
<dbReference type="PROSITE" id="PS00036">
    <property type="entry name" value="BZIP_BASIC"/>
    <property type="match status" value="1"/>
</dbReference>
<dbReference type="GO" id="GO:0003700">
    <property type="term" value="F:DNA-binding transcription factor activity"/>
    <property type="evidence" value="ECO:0007669"/>
    <property type="project" value="InterPro"/>
</dbReference>
<evidence type="ECO:0000256" key="7">
    <source>
        <dbReference type="SAM" id="Coils"/>
    </source>
</evidence>
<evidence type="ECO:0000256" key="2">
    <source>
        <dbReference type="ARBA" id="ARBA00007163"/>
    </source>
</evidence>
<feature type="coiled-coil region" evidence="7">
    <location>
        <begin position="176"/>
        <end position="210"/>
    </location>
</feature>
<feature type="domain" description="BZIP" evidence="10">
    <location>
        <begin position="151"/>
        <end position="214"/>
    </location>
</feature>
<reference evidence="11" key="1">
    <citation type="submission" date="2023-07" db="EMBL/GenBank/DDBJ databases">
        <authorList>
            <consortium name="AG Swart"/>
            <person name="Singh M."/>
            <person name="Singh A."/>
            <person name="Seah K."/>
            <person name="Emmerich C."/>
        </authorList>
    </citation>
    <scope>NUCLEOTIDE SEQUENCE</scope>
    <source>
        <strain evidence="11">DP1</strain>
    </source>
</reference>
<evidence type="ECO:0000313" key="12">
    <source>
        <dbReference type="Proteomes" id="UP001295684"/>
    </source>
</evidence>
<dbReference type="Pfam" id="PF00170">
    <property type="entry name" value="bZIP_1"/>
    <property type="match status" value="1"/>
</dbReference>
<gene>
    <name evidence="11" type="ORF">ECRASSUSDP1_LOCUS9754</name>
</gene>
<sequence>MTDIQNMFTLKENNEGASNSIFGDTQSVNEDFSDTNPDSLDKKMTGENGFLQRQVKDQSDISDIEIDIIHKKPRVRDESQKSIRSSNSKAIKRLKVIERTSNSTEVLEESSNSKQMLASETYRKIKEVEYRKETIYDKNGMEITYDSNPSEYKKARKRMQNRESAMRSRYKKKHYFTELEVKVEELEEENKKLQTENATLKVEKRLLAEQLDYFKALIGNMNGGLSAKSTQERSREVSSGDLSFDEEGDAFNYPFAQIQDGELPHLGNFKRPATQNKNKQDELDERLILTRREDSSSANTAGLFFIAVIMCVMCLTSLTLTRGNDSDQNKREFTMDNPGRHTMNLQKKHEEAASLLKITMWLILFFCMGIAYFTRIPLREMKKIGHSALVKFHILKDPSKKTKYS</sequence>
<evidence type="ECO:0000259" key="10">
    <source>
        <dbReference type="PROSITE" id="PS50217"/>
    </source>
</evidence>
<keyword evidence="4" id="KW-0238">DNA-binding</keyword>
<feature type="compositionally biased region" description="Polar residues" evidence="8">
    <location>
        <begin position="15"/>
        <end position="38"/>
    </location>
</feature>
<accession>A0AAD1UIF8</accession>
<keyword evidence="9" id="KW-1133">Transmembrane helix</keyword>
<name>A0AAD1UIF8_EUPCR</name>
<evidence type="ECO:0000256" key="8">
    <source>
        <dbReference type="SAM" id="MobiDB-lite"/>
    </source>
</evidence>
<dbReference type="InterPro" id="IPR004827">
    <property type="entry name" value="bZIP"/>
</dbReference>
<dbReference type="GO" id="GO:0003677">
    <property type="term" value="F:DNA binding"/>
    <property type="evidence" value="ECO:0007669"/>
    <property type="project" value="UniProtKB-KW"/>
</dbReference>
<keyword evidence="7" id="KW-0175">Coiled coil</keyword>
<evidence type="ECO:0000256" key="6">
    <source>
        <dbReference type="ARBA" id="ARBA00023242"/>
    </source>
</evidence>
<evidence type="ECO:0000256" key="9">
    <source>
        <dbReference type="SAM" id="Phobius"/>
    </source>
</evidence>
<evidence type="ECO:0000256" key="3">
    <source>
        <dbReference type="ARBA" id="ARBA00023015"/>
    </source>
</evidence>
<keyword evidence="12" id="KW-1185">Reference proteome</keyword>
<evidence type="ECO:0000256" key="4">
    <source>
        <dbReference type="ARBA" id="ARBA00023125"/>
    </source>
</evidence>
<comment type="similarity">
    <text evidence="2">Belongs to the bZIP family.</text>
</comment>
<feature type="region of interest" description="Disordered" evidence="8">
    <location>
        <begin position="11"/>
        <end position="45"/>
    </location>
</feature>
<dbReference type="PANTHER" id="PTHR47416:SF8">
    <property type="entry name" value="BASIC-LEUCINE ZIPPER TRANSCRIPTION FACTOR E-RELATED"/>
    <property type="match status" value="1"/>
</dbReference>